<dbReference type="AlphaFoldDB" id="A0A5N7C935"/>
<sequence>MTALLSGRSAAVNVELIGSIKDAARLHAAKEAFALSLRNMWIPCAYMAGIGILACTFITKITLKTELQKQGPG</sequence>
<reference evidence="2" key="1">
    <citation type="submission" date="2019-04" db="EMBL/GenBank/DDBJ databases">
        <title>Friends and foes A comparative genomics studyof 23 Aspergillus species from section Flavi.</title>
        <authorList>
            <consortium name="DOE Joint Genome Institute"/>
            <person name="Kjaerbolling I."/>
            <person name="Vesth T."/>
            <person name="Frisvad J.C."/>
            <person name="Nybo J.L."/>
            <person name="Theobald S."/>
            <person name="Kildgaard S."/>
            <person name="Isbrandt T."/>
            <person name="Kuo A."/>
            <person name="Sato A."/>
            <person name="Lyhne E.K."/>
            <person name="Kogle M.E."/>
            <person name="Wiebenga A."/>
            <person name="Kun R.S."/>
            <person name="Lubbers R.J."/>
            <person name="Makela M.R."/>
            <person name="Barry K."/>
            <person name="Chovatia M."/>
            <person name="Clum A."/>
            <person name="Daum C."/>
            <person name="Haridas S."/>
            <person name="He G."/>
            <person name="LaButti K."/>
            <person name="Lipzen A."/>
            <person name="Mondo S."/>
            <person name="Riley R."/>
            <person name="Salamov A."/>
            <person name="Simmons B.A."/>
            <person name="Magnuson J.K."/>
            <person name="Henrissat B."/>
            <person name="Mortensen U.H."/>
            <person name="Larsen T.O."/>
            <person name="Devries R.P."/>
            <person name="Grigoriev I.V."/>
            <person name="Machida M."/>
            <person name="Baker S.E."/>
            <person name="Andersen M.R."/>
        </authorList>
    </citation>
    <scope>NUCLEOTIDE SEQUENCE [LARGE SCALE GENOMIC DNA]</scope>
    <source>
        <strain evidence="2">IBT 14317</strain>
    </source>
</reference>
<name>A0A5N7C935_PETAA</name>
<accession>A0A5N7C935</accession>
<dbReference type="EMBL" id="ML735256">
    <property type="protein sequence ID" value="KAE8390327.1"/>
    <property type="molecule type" value="Genomic_DNA"/>
</dbReference>
<keyword evidence="1" id="KW-1133">Transmembrane helix</keyword>
<proteinExistence type="predicted"/>
<organism evidence="2">
    <name type="scientific">Petromyces alliaceus</name>
    <name type="common">Aspergillus alliaceus</name>
    <dbReference type="NCBI Taxonomy" id="209559"/>
    <lineage>
        <taxon>Eukaryota</taxon>
        <taxon>Fungi</taxon>
        <taxon>Dikarya</taxon>
        <taxon>Ascomycota</taxon>
        <taxon>Pezizomycotina</taxon>
        <taxon>Eurotiomycetes</taxon>
        <taxon>Eurotiomycetidae</taxon>
        <taxon>Eurotiales</taxon>
        <taxon>Aspergillaceae</taxon>
        <taxon>Aspergillus</taxon>
        <taxon>Aspergillus subgen. Circumdati</taxon>
    </lineage>
</organism>
<dbReference type="Proteomes" id="UP000326877">
    <property type="component" value="Unassembled WGS sequence"/>
</dbReference>
<keyword evidence="1" id="KW-0472">Membrane</keyword>
<evidence type="ECO:0000313" key="2">
    <source>
        <dbReference type="EMBL" id="KAE8390327.1"/>
    </source>
</evidence>
<evidence type="ECO:0008006" key="3">
    <source>
        <dbReference type="Google" id="ProtNLM"/>
    </source>
</evidence>
<gene>
    <name evidence="2" type="ORF">BDV23DRAFT_155518</name>
</gene>
<evidence type="ECO:0000256" key="1">
    <source>
        <dbReference type="SAM" id="Phobius"/>
    </source>
</evidence>
<dbReference type="OrthoDB" id="10021397at2759"/>
<feature type="transmembrane region" description="Helical" evidence="1">
    <location>
        <begin position="40"/>
        <end position="59"/>
    </location>
</feature>
<keyword evidence="1" id="KW-0812">Transmembrane</keyword>
<protein>
    <recommendedName>
        <fullName evidence="3">Major facilitator superfamily domain-containing protein</fullName>
    </recommendedName>
</protein>